<dbReference type="EMBL" id="BMZF01000001">
    <property type="protein sequence ID" value="GHA41097.1"/>
    <property type="molecule type" value="Genomic_DNA"/>
</dbReference>
<keyword evidence="1" id="KW-0472">Membrane</keyword>
<protein>
    <recommendedName>
        <fullName evidence="4">DUF4760 domain-containing protein</fullName>
    </recommendedName>
</protein>
<dbReference type="Proteomes" id="UP000634455">
    <property type="component" value="Unassembled WGS sequence"/>
</dbReference>
<keyword evidence="1" id="KW-0812">Transmembrane</keyword>
<evidence type="ECO:0000256" key="1">
    <source>
        <dbReference type="SAM" id="Phobius"/>
    </source>
</evidence>
<comment type="caution">
    <text evidence="2">The sequence shown here is derived from an EMBL/GenBank/DDBJ whole genome shotgun (WGS) entry which is preliminary data.</text>
</comment>
<gene>
    <name evidence="2" type="ORF">GCM10008927_01730</name>
</gene>
<sequence length="153" mass="18039">MSDPIHWIEYVKAFGPILVAIVVGYIAYQQWQVNRASFKEKMFDRRYTIYKGTQKFLGSILRSARVEDEEFFEFMGVVEESKFLFGSDVSSYLEEIRVHSIDMRLSHSKYQNLPVGDERSEFVAKEHAELKWLNDQLGLLVSKFEKYINFGKF</sequence>
<proteinExistence type="predicted"/>
<dbReference type="RefSeq" id="WP_189638688.1">
    <property type="nucleotide sequence ID" value="NZ_BMZF01000001.1"/>
</dbReference>
<reference evidence="3" key="1">
    <citation type="journal article" date="2019" name="Int. J. Syst. Evol. Microbiol.">
        <title>The Global Catalogue of Microorganisms (GCM) 10K type strain sequencing project: providing services to taxonomists for standard genome sequencing and annotation.</title>
        <authorList>
            <consortium name="The Broad Institute Genomics Platform"/>
            <consortium name="The Broad Institute Genome Sequencing Center for Infectious Disease"/>
            <person name="Wu L."/>
            <person name="Ma J."/>
        </authorList>
    </citation>
    <scope>NUCLEOTIDE SEQUENCE [LARGE SCALE GENOMIC DNA]</scope>
    <source>
        <strain evidence="3">KCTC 32465</strain>
    </source>
</reference>
<organism evidence="2 3">
    <name type="scientific">Paramylibacter ulvae</name>
    <dbReference type="NCBI Taxonomy" id="1651968"/>
    <lineage>
        <taxon>Bacteria</taxon>
        <taxon>Pseudomonadati</taxon>
        <taxon>Pseudomonadota</taxon>
        <taxon>Alphaproteobacteria</taxon>
        <taxon>Rhodobacterales</taxon>
        <taxon>Paracoccaceae</taxon>
        <taxon>Paramylibacter</taxon>
    </lineage>
</organism>
<evidence type="ECO:0000313" key="3">
    <source>
        <dbReference type="Proteomes" id="UP000634455"/>
    </source>
</evidence>
<feature type="transmembrane region" description="Helical" evidence="1">
    <location>
        <begin position="7"/>
        <end position="28"/>
    </location>
</feature>
<accession>A0ABQ3CVQ8</accession>
<keyword evidence="3" id="KW-1185">Reference proteome</keyword>
<keyword evidence="1" id="KW-1133">Transmembrane helix</keyword>
<name>A0ABQ3CVQ8_9RHOB</name>
<evidence type="ECO:0000313" key="2">
    <source>
        <dbReference type="EMBL" id="GHA41097.1"/>
    </source>
</evidence>
<evidence type="ECO:0008006" key="4">
    <source>
        <dbReference type="Google" id="ProtNLM"/>
    </source>
</evidence>